<evidence type="ECO:0000256" key="4">
    <source>
        <dbReference type="PROSITE-ProRule" id="PRU00277"/>
    </source>
</evidence>
<feature type="domain" description="EF-hand" evidence="6">
    <location>
        <begin position="64"/>
        <end position="99"/>
    </location>
</feature>
<evidence type="ECO:0000256" key="1">
    <source>
        <dbReference type="ARBA" id="ARBA00022723"/>
    </source>
</evidence>
<dbReference type="Pfam" id="PF00254">
    <property type="entry name" value="FKBP_C"/>
    <property type="match status" value="1"/>
</dbReference>
<keyword evidence="3" id="KW-0106">Calcium</keyword>
<comment type="catalytic activity">
    <reaction evidence="4">
        <text>[protein]-peptidylproline (omega=180) = [protein]-peptidylproline (omega=0)</text>
        <dbReference type="Rhea" id="RHEA:16237"/>
        <dbReference type="Rhea" id="RHEA-COMP:10747"/>
        <dbReference type="Rhea" id="RHEA-COMP:10748"/>
        <dbReference type="ChEBI" id="CHEBI:83833"/>
        <dbReference type="ChEBI" id="CHEBI:83834"/>
        <dbReference type="EC" id="5.2.1.8"/>
    </reaction>
</comment>
<gene>
    <name evidence="7" type="ORF">Ctob_000168</name>
</gene>
<dbReference type="SUPFAM" id="SSF54534">
    <property type="entry name" value="FKBP-like"/>
    <property type="match status" value="1"/>
</dbReference>
<dbReference type="EC" id="5.2.1.8" evidence="4"/>
<dbReference type="GO" id="GO:0005509">
    <property type="term" value="F:calcium ion binding"/>
    <property type="evidence" value="ECO:0007669"/>
    <property type="project" value="InterPro"/>
</dbReference>
<evidence type="ECO:0000313" key="8">
    <source>
        <dbReference type="Proteomes" id="UP000037460"/>
    </source>
</evidence>
<evidence type="ECO:0000313" key="7">
    <source>
        <dbReference type="EMBL" id="KOO26204.1"/>
    </source>
</evidence>
<dbReference type="InterPro" id="IPR011992">
    <property type="entry name" value="EF-hand-dom_pair"/>
</dbReference>
<dbReference type="Gene3D" id="3.10.50.40">
    <property type="match status" value="1"/>
</dbReference>
<reference evidence="8" key="1">
    <citation type="journal article" date="2015" name="PLoS Genet.">
        <title>Genome Sequence and Transcriptome Analyses of Chrysochromulina tobin: Metabolic Tools for Enhanced Algal Fitness in the Prominent Order Prymnesiales (Haptophyceae).</title>
        <authorList>
            <person name="Hovde B.T."/>
            <person name="Deodato C.R."/>
            <person name="Hunsperger H.M."/>
            <person name="Ryken S.A."/>
            <person name="Yost W."/>
            <person name="Jha R.K."/>
            <person name="Patterson J."/>
            <person name="Monnat R.J. Jr."/>
            <person name="Barlow S.B."/>
            <person name="Starkenburg S.R."/>
            <person name="Cattolico R.A."/>
        </authorList>
    </citation>
    <scope>NUCLEOTIDE SEQUENCE</scope>
    <source>
        <strain evidence="8">CCMP291</strain>
    </source>
</reference>
<evidence type="ECO:0000259" key="6">
    <source>
        <dbReference type="PROSITE" id="PS50222"/>
    </source>
</evidence>
<proteinExistence type="predicted"/>
<dbReference type="GO" id="GO:0003755">
    <property type="term" value="F:peptidyl-prolyl cis-trans isomerase activity"/>
    <property type="evidence" value="ECO:0007669"/>
    <property type="project" value="UniProtKB-KW"/>
</dbReference>
<evidence type="ECO:0000256" key="2">
    <source>
        <dbReference type="ARBA" id="ARBA00022737"/>
    </source>
</evidence>
<evidence type="ECO:0000259" key="5">
    <source>
        <dbReference type="PROSITE" id="PS50059"/>
    </source>
</evidence>
<dbReference type="PROSITE" id="PS50059">
    <property type="entry name" value="FKBP_PPIASE"/>
    <property type="match status" value="1"/>
</dbReference>
<keyword evidence="1" id="KW-0479">Metal-binding</keyword>
<comment type="caution">
    <text evidence="7">The sequence shown here is derived from an EMBL/GenBank/DDBJ whole genome shotgun (WGS) entry which is preliminary data.</text>
</comment>
<dbReference type="SMART" id="SM00054">
    <property type="entry name" value="EFh"/>
    <property type="match status" value="2"/>
</dbReference>
<dbReference type="EMBL" id="JWZX01002881">
    <property type="protein sequence ID" value="KOO26204.1"/>
    <property type="molecule type" value="Genomic_DNA"/>
</dbReference>
<dbReference type="InterPro" id="IPR039647">
    <property type="entry name" value="EF_hand_pair_protein_CML-like"/>
</dbReference>
<dbReference type="InterPro" id="IPR046341">
    <property type="entry name" value="SET_dom_sf"/>
</dbReference>
<keyword evidence="4" id="KW-0697">Rotamase</keyword>
<name>A0A0M0JHZ5_9EUKA</name>
<dbReference type="Proteomes" id="UP000037460">
    <property type="component" value="Unassembled WGS sequence"/>
</dbReference>
<sequence>MRDQLIGTRLDWNLNRVSVRASLINGAGNGLFAARQLERGELITFYPGDLRGIVAFEEGSGRPRSDKELSAIFYEFDTSGDGFIDVEELRAALAKAGKPVSMQEAKTILDQVDTKGDGKISLEEFKAVFKMSPGSVPDVLKSFFDLFSIQGLISDLGVGGQWRRTEAGAKYLDDVVGDGKLVVPGDFVQMHYSITALSTGQVLETTRSGGIGRPLGYLVGAPDGKRTSWEDSVAGMRIGGRRRVYVASYKDKESEEPNLRFDLEIVALESASEAKKEEIIAKLGGRRSITRAFFALTFLPYFLPGDNLPGFMHWFYKPETAVEADPLAAETKVDQVDESVAKYLDGLFPPK</sequence>
<accession>A0A0M0JHZ5</accession>
<evidence type="ECO:0000256" key="3">
    <source>
        <dbReference type="ARBA" id="ARBA00022837"/>
    </source>
</evidence>
<organism evidence="7 8">
    <name type="scientific">Chrysochromulina tobinii</name>
    <dbReference type="NCBI Taxonomy" id="1460289"/>
    <lineage>
        <taxon>Eukaryota</taxon>
        <taxon>Haptista</taxon>
        <taxon>Haptophyta</taxon>
        <taxon>Prymnesiophyceae</taxon>
        <taxon>Prymnesiales</taxon>
        <taxon>Chrysochromulinaceae</taxon>
        <taxon>Chrysochromulina</taxon>
    </lineage>
</organism>
<keyword evidence="4" id="KW-0413">Isomerase</keyword>
<dbReference type="CDD" id="cd00051">
    <property type="entry name" value="EFh"/>
    <property type="match status" value="1"/>
</dbReference>
<dbReference type="InterPro" id="IPR002048">
    <property type="entry name" value="EF_hand_dom"/>
</dbReference>
<dbReference type="InterPro" id="IPR001179">
    <property type="entry name" value="PPIase_FKBP_dom"/>
</dbReference>
<keyword evidence="2" id="KW-0677">Repeat</keyword>
<dbReference type="AlphaFoldDB" id="A0A0M0JHZ5"/>
<dbReference type="PROSITE" id="PS00018">
    <property type="entry name" value="EF_HAND_1"/>
    <property type="match status" value="1"/>
</dbReference>
<keyword evidence="8" id="KW-1185">Reference proteome</keyword>
<dbReference type="PANTHER" id="PTHR10891">
    <property type="entry name" value="EF-HAND CALCIUM-BINDING DOMAIN CONTAINING PROTEIN"/>
    <property type="match status" value="1"/>
</dbReference>
<dbReference type="Pfam" id="PF13499">
    <property type="entry name" value="EF-hand_7"/>
    <property type="match status" value="1"/>
</dbReference>
<feature type="domain" description="EF-hand" evidence="6">
    <location>
        <begin position="100"/>
        <end position="135"/>
    </location>
</feature>
<dbReference type="SUPFAM" id="SSF82199">
    <property type="entry name" value="SET domain"/>
    <property type="match status" value="1"/>
</dbReference>
<dbReference type="OrthoDB" id="26525at2759"/>
<dbReference type="SUPFAM" id="SSF47473">
    <property type="entry name" value="EF-hand"/>
    <property type="match status" value="1"/>
</dbReference>
<protein>
    <recommendedName>
        <fullName evidence="4">peptidylprolyl isomerase</fullName>
        <ecNumber evidence="4">5.2.1.8</ecNumber>
    </recommendedName>
</protein>
<dbReference type="InterPro" id="IPR046357">
    <property type="entry name" value="PPIase_dom_sf"/>
</dbReference>
<dbReference type="PROSITE" id="PS50222">
    <property type="entry name" value="EF_HAND_2"/>
    <property type="match status" value="2"/>
</dbReference>
<feature type="domain" description="PPIase FKBP-type" evidence="5">
    <location>
        <begin position="185"/>
        <end position="246"/>
    </location>
</feature>
<dbReference type="InterPro" id="IPR018247">
    <property type="entry name" value="EF_Hand_1_Ca_BS"/>
</dbReference>
<dbReference type="GO" id="GO:0005783">
    <property type="term" value="C:endoplasmic reticulum"/>
    <property type="evidence" value="ECO:0007669"/>
    <property type="project" value="UniProtKB-ARBA"/>
</dbReference>
<dbReference type="Gene3D" id="1.10.238.10">
    <property type="entry name" value="EF-hand"/>
    <property type="match status" value="1"/>
</dbReference>